<comment type="catalytic activity">
    <reaction evidence="9">
        <text>L-serine + hexadecanoyl-CoA + H(+) = 3-oxosphinganine + CO2 + CoA</text>
        <dbReference type="Rhea" id="RHEA:14761"/>
        <dbReference type="ChEBI" id="CHEBI:15378"/>
        <dbReference type="ChEBI" id="CHEBI:16526"/>
        <dbReference type="ChEBI" id="CHEBI:33384"/>
        <dbReference type="ChEBI" id="CHEBI:57287"/>
        <dbReference type="ChEBI" id="CHEBI:57379"/>
        <dbReference type="ChEBI" id="CHEBI:58299"/>
        <dbReference type="EC" id="2.3.1.50"/>
    </reaction>
</comment>
<dbReference type="InterPro" id="IPR015424">
    <property type="entry name" value="PyrdxlP-dep_Trfase"/>
</dbReference>
<reference evidence="13" key="2">
    <citation type="submission" date="2020-11" db="EMBL/GenBank/DDBJ databases">
        <authorList>
            <person name="Cecchin M."/>
            <person name="Marcolungo L."/>
            <person name="Rossato M."/>
            <person name="Girolomoni L."/>
            <person name="Cosentino E."/>
            <person name="Cuine S."/>
            <person name="Li-Beisson Y."/>
            <person name="Delledonne M."/>
            <person name="Ballottari M."/>
        </authorList>
    </citation>
    <scope>NUCLEOTIDE SEQUENCE</scope>
    <source>
        <strain evidence="13">211/11P</strain>
        <tissue evidence="13">Whole cell</tissue>
    </source>
</reference>
<dbReference type="Pfam" id="PF00155">
    <property type="entry name" value="Aminotran_1_2"/>
    <property type="match status" value="1"/>
</dbReference>
<proteinExistence type="inferred from homology"/>
<comment type="pathway">
    <text evidence="2">Lipid metabolism; sphingolipid metabolism.</text>
</comment>
<dbReference type="SUPFAM" id="SSF53383">
    <property type="entry name" value="PLP-dependent transferases"/>
    <property type="match status" value="1"/>
</dbReference>
<evidence type="ECO:0000256" key="5">
    <source>
        <dbReference type="ARBA" id="ARBA00013220"/>
    </source>
</evidence>
<dbReference type="Proteomes" id="UP001055712">
    <property type="component" value="Unassembled WGS sequence"/>
</dbReference>
<evidence type="ECO:0000256" key="11">
    <source>
        <dbReference type="SAM" id="Phobius"/>
    </source>
</evidence>
<dbReference type="CDD" id="cd06454">
    <property type="entry name" value="KBL_like"/>
    <property type="match status" value="1"/>
</dbReference>
<organism evidence="13 14">
    <name type="scientific">Chlorella vulgaris</name>
    <name type="common">Green alga</name>
    <dbReference type="NCBI Taxonomy" id="3077"/>
    <lineage>
        <taxon>Eukaryota</taxon>
        <taxon>Viridiplantae</taxon>
        <taxon>Chlorophyta</taxon>
        <taxon>core chlorophytes</taxon>
        <taxon>Trebouxiophyceae</taxon>
        <taxon>Chlorellales</taxon>
        <taxon>Chlorellaceae</taxon>
        <taxon>Chlorella clade</taxon>
        <taxon>Chlorella</taxon>
    </lineage>
</organism>
<keyword evidence="11" id="KW-0812">Transmembrane</keyword>
<feature type="domain" description="Aminotransferase class I/classII large" evidence="12">
    <location>
        <begin position="109"/>
        <end position="466"/>
    </location>
</feature>
<dbReference type="PANTHER" id="PTHR13693:SF3">
    <property type="entry name" value="LD36009P"/>
    <property type="match status" value="1"/>
</dbReference>
<dbReference type="InterPro" id="IPR001917">
    <property type="entry name" value="Aminotrans_II_pyridoxalP_BS"/>
</dbReference>
<evidence type="ECO:0000256" key="3">
    <source>
        <dbReference type="ARBA" id="ARBA00004991"/>
    </source>
</evidence>
<accession>A0A9D4YUA3</accession>
<dbReference type="GO" id="GO:0046513">
    <property type="term" value="P:ceramide biosynthetic process"/>
    <property type="evidence" value="ECO:0007669"/>
    <property type="project" value="TreeGrafter"/>
</dbReference>
<gene>
    <name evidence="13" type="ORF">D9Q98_008631</name>
</gene>
<dbReference type="PROSITE" id="PS00599">
    <property type="entry name" value="AA_TRANSFER_CLASS_2"/>
    <property type="match status" value="1"/>
</dbReference>
<evidence type="ECO:0000256" key="8">
    <source>
        <dbReference type="ARBA" id="ARBA00022919"/>
    </source>
</evidence>
<dbReference type="InterPro" id="IPR015421">
    <property type="entry name" value="PyrdxlP-dep_Trfase_major"/>
</dbReference>
<keyword evidence="7 10" id="KW-0663">Pyridoxal phosphate</keyword>
<keyword evidence="11" id="KW-0472">Membrane</keyword>
<keyword evidence="8" id="KW-0443">Lipid metabolism</keyword>
<dbReference type="Gene3D" id="3.40.640.10">
    <property type="entry name" value="Type I PLP-dependent aspartate aminotransferase-like (Major domain)"/>
    <property type="match status" value="1"/>
</dbReference>
<evidence type="ECO:0000256" key="7">
    <source>
        <dbReference type="ARBA" id="ARBA00022898"/>
    </source>
</evidence>
<sequence>MAGTGTLTPPLFVAMASYASWLVLFLFGHMRDFYRKKIWGGRAAKKAKEGYAAIRQDYEDFYTRRMYYRIHDTFNRPICSAPDSWIDVMERTPVDGQKPLQLTGGSQRCLNLGSYNYLGFAAQDPYCTPRVEGVLDQLGWASAAPRSDGGTTPRHAELERLVAEFLGKEAAITCGMGFATNSAFIPLLAGKGTLIVSDALNHASIVAGVRGAGARVKVFDHNDPAHLEAVLRTAIAEGQPRTSRPWKKIIVIIEGIYSMEGELARLPEIVAIKKKYKAYLYLDEAHSVGALGAGGRGVCEQLGVDTADVDVMMGTFTKSFGSCGGYIAGSAELVQYLRCQCPAHLYASAMSPPAVEMVISALHVIQGADGSTRGQDKIRQLRDNANYFRRRLLELGYNVLGDWDSPVMPIMLFNPAKLPGISRYMLHRGLAIVVVGFPATPLLTARMRVCISASHSRQDLDYALEVFADVVQRCHLKYCDESTAARHIKAFQARQLLVQA</sequence>
<dbReference type="Gene3D" id="3.90.1150.10">
    <property type="entry name" value="Aspartate Aminotransferase, domain 1"/>
    <property type="match status" value="1"/>
</dbReference>
<protein>
    <recommendedName>
        <fullName evidence="5">serine C-palmitoyltransferase</fullName>
        <ecNumber evidence="5">2.3.1.50</ecNumber>
    </recommendedName>
</protein>
<dbReference type="EC" id="2.3.1.50" evidence="5"/>
<dbReference type="GO" id="GO:0030170">
    <property type="term" value="F:pyridoxal phosphate binding"/>
    <property type="evidence" value="ECO:0007669"/>
    <property type="project" value="InterPro"/>
</dbReference>
<dbReference type="InterPro" id="IPR015422">
    <property type="entry name" value="PyrdxlP-dep_Trfase_small"/>
</dbReference>
<evidence type="ECO:0000256" key="1">
    <source>
        <dbReference type="ARBA" id="ARBA00001933"/>
    </source>
</evidence>
<dbReference type="PANTHER" id="PTHR13693">
    <property type="entry name" value="CLASS II AMINOTRANSFERASE/8-AMINO-7-OXONONANOATE SYNTHASE"/>
    <property type="match status" value="1"/>
</dbReference>
<evidence type="ECO:0000256" key="2">
    <source>
        <dbReference type="ARBA" id="ARBA00004760"/>
    </source>
</evidence>
<evidence type="ECO:0000256" key="4">
    <source>
        <dbReference type="ARBA" id="ARBA00008392"/>
    </source>
</evidence>
<dbReference type="EMBL" id="SIDB01000011">
    <property type="protein sequence ID" value="KAI3426256.1"/>
    <property type="molecule type" value="Genomic_DNA"/>
</dbReference>
<reference evidence="13" key="1">
    <citation type="journal article" date="2019" name="Plant J.">
        <title>Chlorella vulgaris genome assembly and annotation reveals the molecular basis for metabolic acclimation to high light conditions.</title>
        <authorList>
            <person name="Cecchin M."/>
            <person name="Marcolungo L."/>
            <person name="Rossato M."/>
            <person name="Girolomoni L."/>
            <person name="Cosentino E."/>
            <person name="Cuine S."/>
            <person name="Li-Beisson Y."/>
            <person name="Delledonne M."/>
            <person name="Ballottari M."/>
        </authorList>
    </citation>
    <scope>NUCLEOTIDE SEQUENCE</scope>
    <source>
        <strain evidence="13">211/11P</strain>
    </source>
</reference>
<evidence type="ECO:0000256" key="9">
    <source>
        <dbReference type="ARBA" id="ARBA00048528"/>
    </source>
</evidence>
<dbReference type="AlphaFoldDB" id="A0A9D4YUA3"/>
<dbReference type="InterPro" id="IPR050087">
    <property type="entry name" value="AON_synthase_class-II"/>
</dbReference>
<evidence type="ECO:0000259" key="12">
    <source>
        <dbReference type="Pfam" id="PF00155"/>
    </source>
</evidence>
<name>A0A9D4YUA3_CHLVU</name>
<dbReference type="GO" id="GO:0046512">
    <property type="term" value="P:sphingosine biosynthetic process"/>
    <property type="evidence" value="ECO:0007669"/>
    <property type="project" value="TreeGrafter"/>
</dbReference>
<evidence type="ECO:0000256" key="10">
    <source>
        <dbReference type="RuleBase" id="RU003693"/>
    </source>
</evidence>
<evidence type="ECO:0000256" key="6">
    <source>
        <dbReference type="ARBA" id="ARBA00022679"/>
    </source>
</evidence>
<comment type="pathway">
    <text evidence="3">Sphingolipid metabolism.</text>
</comment>
<keyword evidence="14" id="KW-1185">Reference proteome</keyword>
<comment type="caution">
    <text evidence="13">The sequence shown here is derived from an EMBL/GenBank/DDBJ whole genome shotgun (WGS) entry which is preliminary data.</text>
</comment>
<comment type="cofactor">
    <cofactor evidence="1 10">
        <name>pyridoxal 5'-phosphate</name>
        <dbReference type="ChEBI" id="CHEBI:597326"/>
    </cofactor>
</comment>
<keyword evidence="8" id="KW-0746">Sphingolipid metabolism</keyword>
<keyword evidence="6" id="KW-0808">Transferase</keyword>
<dbReference type="GO" id="GO:0004758">
    <property type="term" value="F:serine C-palmitoyltransferase activity"/>
    <property type="evidence" value="ECO:0007669"/>
    <property type="project" value="UniProtKB-EC"/>
</dbReference>
<dbReference type="GO" id="GO:0016020">
    <property type="term" value="C:membrane"/>
    <property type="evidence" value="ECO:0007669"/>
    <property type="project" value="GOC"/>
</dbReference>
<feature type="transmembrane region" description="Helical" evidence="11">
    <location>
        <begin position="6"/>
        <end position="27"/>
    </location>
</feature>
<evidence type="ECO:0000313" key="14">
    <source>
        <dbReference type="Proteomes" id="UP001055712"/>
    </source>
</evidence>
<evidence type="ECO:0000313" key="13">
    <source>
        <dbReference type="EMBL" id="KAI3426256.1"/>
    </source>
</evidence>
<dbReference type="InterPro" id="IPR004839">
    <property type="entry name" value="Aminotransferase_I/II_large"/>
</dbReference>
<dbReference type="GO" id="GO:0017059">
    <property type="term" value="C:serine palmitoyltransferase complex"/>
    <property type="evidence" value="ECO:0007669"/>
    <property type="project" value="TreeGrafter"/>
</dbReference>
<comment type="similarity">
    <text evidence="4 10">Belongs to the class-II pyridoxal-phosphate-dependent aminotransferase family.</text>
</comment>
<dbReference type="OrthoDB" id="65434at2759"/>
<keyword evidence="11" id="KW-1133">Transmembrane helix</keyword>